<dbReference type="InterPro" id="IPR032330">
    <property type="entry name" value="EF-G-binding_C"/>
</dbReference>
<accession>A0A841BXF2</accession>
<evidence type="ECO:0000256" key="1">
    <source>
        <dbReference type="SAM" id="MobiDB-lite"/>
    </source>
</evidence>
<dbReference type="EMBL" id="JACHMN010000003">
    <property type="protein sequence ID" value="MBB5873827.1"/>
    <property type="molecule type" value="Genomic_DNA"/>
</dbReference>
<dbReference type="RefSeq" id="WP_184845440.1">
    <property type="nucleotide sequence ID" value="NZ_JACHMN010000003.1"/>
</dbReference>
<evidence type="ECO:0000313" key="4">
    <source>
        <dbReference type="Proteomes" id="UP000587527"/>
    </source>
</evidence>
<evidence type="ECO:0000313" key="3">
    <source>
        <dbReference type="EMBL" id="MBB5873827.1"/>
    </source>
</evidence>
<organism evidence="3 4">
    <name type="scientific">Allocatelliglobosispora scoriae</name>
    <dbReference type="NCBI Taxonomy" id="643052"/>
    <lineage>
        <taxon>Bacteria</taxon>
        <taxon>Bacillati</taxon>
        <taxon>Actinomycetota</taxon>
        <taxon>Actinomycetes</taxon>
        <taxon>Micromonosporales</taxon>
        <taxon>Micromonosporaceae</taxon>
        <taxon>Allocatelliglobosispora</taxon>
    </lineage>
</organism>
<keyword evidence="4" id="KW-1185">Reference proteome</keyword>
<feature type="domain" description="Elongation factor G-binding protein C-terminal treble-clef zinc-finger" evidence="2">
    <location>
        <begin position="8"/>
        <end position="161"/>
    </location>
</feature>
<name>A0A841BXF2_9ACTN</name>
<sequence>MRPLTEPELRRSLTNSTRGEANAMTLPKGFGDFDWAELEMLGWRDPKIPQRGYVVGWDGDAPVGLLLKAAESKMSQRRAAMCFLCRCVVTADNVSLFTARRPGAAGRNGNTVGTYICADLACSANLRAELQPTRAMPDPSAAIAQRGTELTARLSAFIDDVLRP</sequence>
<reference evidence="3 4" key="1">
    <citation type="submission" date="2020-08" db="EMBL/GenBank/DDBJ databases">
        <title>Sequencing the genomes of 1000 actinobacteria strains.</title>
        <authorList>
            <person name="Klenk H.-P."/>
        </authorList>
    </citation>
    <scope>NUCLEOTIDE SEQUENCE [LARGE SCALE GENOMIC DNA]</scope>
    <source>
        <strain evidence="3 4">DSM 45362</strain>
    </source>
</reference>
<comment type="caution">
    <text evidence="3">The sequence shown here is derived from an EMBL/GenBank/DDBJ whole genome shotgun (WGS) entry which is preliminary data.</text>
</comment>
<dbReference type="AlphaFoldDB" id="A0A841BXF2"/>
<protein>
    <recommendedName>
        <fullName evidence="2">Elongation factor G-binding protein C-terminal treble-clef zinc-finger domain-containing protein</fullName>
    </recommendedName>
</protein>
<feature type="region of interest" description="Disordered" evidence="1">
    <location>
        <begin position="1"/>
        <end position="21"/>
    </location>
</feature>
<feature type="compositionally biased region" description="Basic and acidic residues" evidence="1">
    <location>
        <begin position="1"/>
        <end position="11"/>
    </location>
</feature>
<dbReference type="Proteomes" id="UP000587527">
    <property type="component" value="Unassembled WGS sequence"/>
</dbReference>
<gene>
    <name evidence="3" type="ORF">F4553_007261</name>
</gene>
<evidence type="ECO:0000259" key="2">
    <source>
        <dbReference type="Pfam" id="PF16571"/>
    </source>
</evidence>
<proteinExistence type="predicted"/>
<dbReference type="Pfam" id="PF16571">
    <property type="entry name" value="FBP_C"/>
    <property type="match status" value="1"/>
</dbReference>